<dbReference type="PROSITE" id="PS00862">
    <property type="entry name" value="OX2_COVAL_FAD"/>
    <property type="match status" value="1"/>
</dbReference>
<dbReference type="PANTHER" id="PTHR42973">
    <property type="entry name" value="BINDING OXIDOREDUCTASE, PUTATIVE (AFU_ORTHOLOGUE AFUA_1G17690)-RELATED"/>
    <property type="match status" value="1"/>
</dbReference>
<evidence type="ECO:0000256" key="5">
    <source>
        <dbReference type="ARBA" id="ARBA00023002"/>
    </source>
</evidence>
<dbReference type="Pfam" id="PF01565">
    <property type="entry name" value="FAD_binding_4"/>
    <property type="match status" value="1"/>
</dbReference>
<dbReference type="AlphaFoldDB" id="A0A1E5XKI4"/>
<comment type="cofactor">
    <cofactor evidence="1">
        <name>FAD</name>
        <dbReference type="ChEBI" id="CHEBI:57692"/>
    </cofactor>
</comment>
<keyword evidence="5" id="KW-0560">Oxidoreductase</keyword>
<evidence type="ECO:0000259" key="6">
    <source>
        <dbReference type="PROSITE" id="PS51387"/>
    </source>
</evidence>
<dbReference type="Gene3D" id="3.40.462.20">
    <property type="match status" value="1"/>
</dbReference>
<evidence type="ECO:0000313" key="7">
    <source>
        <dbReference type="EMBL" id="OEO29116.1"/>
    </source>
</evidence>
<dbReference type="Proteomes" id="UP000095463">
    <property type="component" value="Unassembled WGS sequence"/>
</dbReference>
<dbReference type="InterPro" id="IPR016167">
    <property type="entry name" value="FAD-bd_PCMH_sub1"/>
</dbReference>
<dbReference type="Gene3D" id="3.30.43.10">
    <property type="entry name" value="Uridine Diphospho-n-acetylenolpyruvylglucosamine Reductase, domain 2"/>
    <property type="match status" value="1"/>
</dbReference>
<dbReference type="EMBL" id="LAJE02000325">
    <property type="protein sequence ID" value="OEO29116.1"/>
    <property type="molecule type" value="Genomic_DNA"/>
</dbReference>
<evidence type="ECO:0000256" key="3">
    <source>
        <dbReference type="ARBA" id="ARBA00022630"/>
    </source>
</evidence>
<reference evidence="7 8" key="1">
    <citation type="journal article" date="2015" name="Genome Announc.">
        <title>Genome Assemblies of Three Soil-Associated Devosia species: D. insulae, D. limi, and D. soli.</title>
        <authorList>
            <person name="Hassan Y.I."/>
            <person name="Lepp D."/>
            <person name="Zhou T."/>
        </authorList>
    </citation>
    <scope>NUCLEOTIDE SEQUENCE [LARGE SCALE GENOMIC DNA]</scope>
    <source>
        <strain evidence="7 8">DS-56</strain>
    </source>
</reference>
<evidence type="ECO:0000256" key="4">
    <source>
        <dbReference type="ARBA" id="ARBA00022827"/>
    </source>
</evidence>
<evidence type="ECO:0000256" key="1">
    <source>
        <dbReference type="ARBA" id="ARBA00001974"/>
    </source>
</evidence>
<proteinExistence type="inferred from homology"/>
<keyword evidence="8" id="KW-1185">Reference proteome</keyword>
<name>A0A1E5XKI4_9HYPH</name>
<dbReference type="Gene3D" id="3.30.465.10">
    <property type="match status" value="1"/>
</dbReference>
<comment type="similarity">
    <text evidence="2">Belongs to the oxygen-dependent FAD-linked oxidoreductase family.</text>
</comment>
<dbReference type="PROSITE" id="PS51387">
    <property type="entry name" value="FAD_PCMH"/>
    <property type="match status" value="1"/>
</dbReference>
<dbReference type="PANTHER" id="PTHR42973:SF39">
    <property type="entry name" value="FAD-BINDING PCMH-TYPE DOMAIN-CONTAINING PROTEIN"/>
    <property type="match status" value="1"/>
</dbReference>
<comment type="caution">
    <text evidence="7">The sequence shown here is derived from an EMBL/GenBank/DDBJ whole genome shotgun (WGS) entry which is preliminary data.</text>
</comment>
<feature type="domain" description="FAD-binding PCMH-type" evidence="6">
    <location>
        <begin position="41"/>
        <end position="211"/>
    </location>
</feature>
<protein>
    <submittedName>
        <fullName evidence="7">FAD-linked oxidase</fullName>
    </submittedName>
</protein>
<dbReference type="InterPro" id="IPR006093">
    <property type="entry name" value="Oxy_OxRdtase_FAD_BS"/>
</dbReference>
<dbReference type="InterPro" id="IPR036318">
    <property type="entry name" value="FAD-bd_PCMH-like_sf"/>
</dbReference>
<dbReference type="OrthoDB" id="9775082at2"/>
<dbReference type="GO" id="GO:0016491">
    <property type="term" value="F:oxidoreductase activity"/>
    <property type="evidence" value="ECO:0007669"/>
    <property type="project" value="UniProtKB-KW"/>
</dbReference>
<dbReference type="Pfam" id="PF08031">
    <property type="entry name" value="BBE"/>
    <property type="match status" value="1"/>
</dbReference>
<evidence type="ECO:0000256" key="2">
    <source>
        <dbReference type="ARBA" id="ARBA00005466"/>
    </source>
</evidence>
<keyword evidence="4" id="KW-0274">FAD</keyword>
<dbReference type="InterPro" id="IPR006094">
    <property type="entry name" value="Oxid_FAD_bind_N"/>
</dbReference>
<dbReference type="InterPro" id="IPR016166">
    <property type="entry name" value="FAD-bd_PCMH"/>
</dbReference>
<dbReference type="SUPFAM" id="SSF56176">
    <property type="entry name" value="FAD-binding/transporter-associated domain-like"/>
    <property type="match status" value="1"/>
</dbReference>
<dbReference type="InterPro" id="IPR050416">
    <property type="entry name" value="FAD-linked_Oxidoreductase"/>
</dbReference>
<dbReference type="InterPro" id="IPR016169">
    <property type="entry name" value="FAD-bd_PCMH_sub2"/>
</dbReference>
<gene>
    <name evidence="7" type="ORF">VW23_027025</name>
</gene>
<dbReference type="RefSeq" id="WP_069911597.1">
    <property type="nucleotide sequence ID" value="NZ_LAJE02000325.1"/>
</dbReference>
<organism evidence="7 8">
    <name type="scientific">Devosia insulae DS-56</name>
    <dbReference type="NCBI Taxonomy" id="1116389"/>
    <lineage>
        <taxon>Bacteria</taxon>
        <taxon>Pseudomonadati</taxon>
        <taxon>Pseudomonadota</taxon>
        <taxon>Alphaproteobacteria</taxon>
        <taxon>Hyphomicrobiales</taxon>
        <taxon>Devosiaceae</taxon>
        <taxon>Devosia</taxon>
    </lineage>
</organism>
<dbReference type="InterPro" id="IPR012951">
    <property type="entry name" value="BBE"/>
</dbReference>
<sequence>MDKRFPLEDQIDMLASSLRGRVVTRRDAAYDEVRSVALGNFDRRPAAVIRVANVADVAAVINFARATDLELAVRSGGHSVGGHSGTEGGLVIDLRDLNGIEIDGETSTVWAGTGLSSGDVTRAVEQHGLIVGFGDSGTVGIGGLTLGGGIGYMVRKHGLTIDSLLAAELVTAAGDILVADADHHPDLFWALRGGGGNFGVVTRLKFRLNPLPSFVGGPLVLPATAENIAKFAELADAAPDALSTIAMVMPIPPVPFVRAEFHGRLALIGMMAFSGTPDAATAALAPFRAIATPIADLVGPAPYSAMYAMDPPPEMRPAVSCRSRFVDRFSVEAAAKMLAALEACPSPMKMGQIRVLGGAYSRVATDATAFAHRQGKIMVAFLAMYEGGADVTAHFDRWATGAVDSVSEKNAVAYVNFLGIEGGEGLRAAYPGSTWDRLRQIKAKYDPENLFRLNQNIPPAA</sequence>
<evidence type="ECO:0000313" key="8">
    <source>
        <dbReference type="Proteomes" id="UP000095463"/>
    </source>
</evidence>
<accession>A0A1E5XKI4</accession>
<dbReference type="GO" id="GO:0071949">
    <property type="term" value="F:FAD binding"/>
    <property type="evidence" value="ECO:0007669"/>
    <property type="project" value="InterPro"/>
</dbReference>
<keyword evidence="3" id="KW-0285">Flavoprotein</keyword>